<name>A0ABW9JDQ7_9SPHI</name>
<dbReference type="PANTHER" id="PTHR43133">
    <property type="entry name" value="RNA POLYMERASE ECF-TYPE SIGMA FACTO"/>
    <property type="match status" value="1"/>
</dbReference>
<keyword evidence="2" id="KW-0805">Transcription regulation</keyword>
<dbReference type="RefSeq" id="WP_138727686.1">
    <property type="nucleotide sequence ID" value="NZ_SRMP02000001.1"/>
</dbReference>
<dbReference type="SUPFAM" id="SSF88946">
    <property type="entry name" value="Sigma2 domain of RNA polymerase sigma factors"/>
    <property type="match status" value="1"/>
</dbReference>
<dbReference type="CDD" id="cd06171">
    <property type="entry name" value="Sigma70_r4"/>
    <property type="match status" value="1"/>
</dbReference>
<dbReference type="InterPro" id="IPR039425">
    <property type="entry name" value="RNA_pol_sigma-70-like"/>
</dbReference>
<dbReference type="InterPro" id="IPR014327">
    <property type="entry name" value="RNA_pol_sigma70_bacteroid"/>
</dbReference>
<dbReference type="Proteomes" id="UP001517367">
    <property type="component" value="Unassembled WGS sequence"/>
</dbReference>
<evidence type="ECO:0000313" key="7">
    <source>
        <dbReference type="EMBL" id="MFN0290091.1"/>
    </source>
</evidence>
<comment type="caution">
    <text evidence="7">The sequence shown here is derived from an EMBL/GenBank/DDBJ whole genome shotgun (WGS) entry which is preliminary data.</text>
</comment>
<dbReference type="InterPro" id="IPR013249">
    <property type="entry name" value="RNA_pol_sigma70_r4_t2"/>
</dbReference>
<dbReference type="Pfam" id="PF04542">
    <property type="entry name" value="Sigma70_r2"/>
    <property type="match status" value="1"/>
</dbReference>
<sequence>MMSSAEVTEDRLLFSKIKSGDEQAFKQVYYRHHAKIFHFANSFLKDKDQSEEILQETFLTFWVKREKFVIDTTFEPILYTICRRLIIDAFRKSSIAQRYQQNLKLMMTEVGNQTEDHVIFSDLLRITENVVAELPEQQQHVFRLSKYDGLSYEEIAQKLNISKNTVRNHLFVALKTLKSRLGKDGILYCLFIILFDTL</sequence>
<dbReference type="InterPro" id="IPR007627">
    <property type="entry name" value="RNA_pol_sigma70_r2"/>
</dbReference>
<proteinExistence type="inferred from homology"/>
<feature type="domain" description="RNA polymerase sigma-70 region 2" evidence="5">
    <location>
        <begin position="29"/>
        <end position="93"/>
    </location>
</feature>
<organism evidence="7 8">
    <name type="scientific">Pedobacter helvus</name>
    <dbReference type="NCBI Taxonomy" id="2563444"/>
    <lineage>
        <taxon>Bacteria</taxon>
        <taxon>Pseudomonadati</taxon>
        <taxon>Bacteroidota</taxon>
        <taxon>Sphingobacteriia</taxon>
        <taxon>Sphingobacteriales</taxon>
        <taxon>Sphingobacteriaceae</taxon>
        <taxon>Pedobacter</taxon>
    </lineage>
</organism>
<dbReference type="InterPro" id="IPR013324">
    <property type="entry name" value="RNA_pol_sigma_r3/r4-like"/>
</dbReference>
<dbReference type="SUPFAM" id="SSF88659">
    <property type="entry name" value="Sigma3 and sigma4 domains of RNA polymerase sigma factors"/>
    <property type="match status" value="1"/>
</dbReference>
<dbReference type="InterPro" id="IPR036388">
    <property type="entry name" value="WH-like_DNA-bd_sf"/>
</dbReference>
<dbReference type="NCBIfam" id="TIGR02937">
    <property type="entry name" value="sigma70-ECF"/>
    <property type="match status" value="1"/>
</dbReference>
<dbReference type="EMBL" id="SRMP02000001">
    <property type="protein sequence ID" value="MFN0290091.1"/>
    <property type="molecule type" value="Genomic_DNA"/>
</dbReference>
<evidence type="ECO:0000256" key="2">
    <source>
        <dbReference type="ARBA" id="ARBA00023015"/>
    </source>
</evidence>
<dbReference type="InterPro" id="IPR014284">
    <property type="entry name" value="RNA_pol_sigma-70_dom"/>
</dbReference>
<reference evidence="7 8" key="1">
    <citation type="submission" date="2024-12" db="EMBL/GenBank/DDBJ databases">
        <authorList>
            <person name="Hu S."/>
        </authorList>
    </citation>
    <scope>NUCLEOTIDE SEQUENCE [LARGE SCALE GENOMIC DNA]</scope>
    <source>
        <strain evidence="7 8">P-25</strain>
    </source>
</reference>
<dbReference type="InterPro" id="IPR013325">
    <property type="entry name" value="RNA_pol_sigma_r2"/>
</dbReference>
<dbReference type="NCBIfam" id="TIGR02985">
    <property type="entry name" value="Sig70_bacteroi1"/>
    <property type="match status" value="1"/>
</dbReference>
<comment type="similarity">
    <text evidence="1">Belongs to the sigma-70 factor family. ECF subfamily.</text>
</comment>
<protein>
    <submittedName>
        <fullName evidence="7">RNA polymerase sigma factor</fullName>
    </submittedName>
</protein>
<feature type="domain" description="RNA polymerase sigma factor 70 region 4 type 2" evidence="6">
    <location>
        <begin position="128"/>
        <end position="177"/>
    </location>
</feature>
<evidence type="ECO:0000313" key="8">
    <source>
        <dbReference type="Proteomes" id="UP001517367"/>
    </source>
</evidence>
<evidence type="ECO:0000259" key="5">
    <source>
        <dbReference type="Pfam" id="PF04542"/>
    </source>
</evidence>
<dbReference type="Pfam" id="PF08281">
    <property type="entry name" value="Sigma70_r4_2"/>
    <property type="match status" value="1"/>
</dbReference>
<evidence type="ECO:0000259" key="6">
    <source>
        <dbReference type="Pfam" id="PF08281"/>
    </source>
</evidence>
<evidence type="ECO:0000256" key="1">
    <source>
        <dbReference type="ARBA" id="ARBA00010641"/>
    </source>
</evidence>
<evidence type="ECO:0000256" key="3">
    <source>
        <dbReference type="ARBA" id="ARBA00023082"/>
    </source>
</evidence>
<keyword evidence="3" id="KW-0731">Sigma factor</keyword>
<dbReference type="Gene3D" id="1.10.10.10">
    <property type="entry name" value="Winged helix-like DNA-binding domain superfamily/Winged helix DNA-binding domain"/>
    <property type="match status" value="1"/>
</dbReference>
<keyword evidence="4" id="KW-0804">Transcription</keyword>
<dbReference type="PANTHER" id="PTHR43133:SF46">
    <property type="entry name" value="RNA POLYMERASE SIGMA-70 FACTOR ECF SUBFAMILY"/>
    <property type="match status" value="1"/>
</dbReference>
<accession>A0ABW9JDQ7</accession>
<evidence type="ECO:0000256" key="4">
    <source>
        <dbReference type="ARBA" id="ARBA00023163"/>
    </source>
</evidence>
<gene>
    <name evidence="7" type="ORF">E5L68_001735</name>
</gene>
<keyword evidence="8" id="KW-1185">Reference proteome</keyword>
<dbReference type="Gene3D" id="1.10.1740.10">
    <property type="match status" value="1"/>
</dbReference>